<reference evidence="1 2" key="1">
    <citation type="journal article" date="2016" name="Nat. Commun.">
        <title>Thousands of microbial genomes shed light on interconnected biogeochemical processes in an aquifer system.</title>
        <authorList>
            <person name="Anantharaman K."/>
            <person name="Brown C.T."/>
            <person name="Hug L.A."/>
            <person name="Sharon I."/>
            <person name="Castelle C.J."/>
            <person name="Probst A.J."/>
            <person name="Thomas B.C."/>
            <person name="Singh A."/>
            <person name="Wilkins M.J."/>
            <person name="Karaoz U."/>
            <person name="Brodie E.L."/>
            <person name="Williams K.H."/>
            <person name="Hubbard S.S."/>
            <person name="Banfield J.F."/>
        </authorList>
    </citation>
    <scope>NUCLEOTIDE SEQUENCE [LARGE SCALE GENOMIC DNA]</scope>
</reference>
<protein>
    <recommendedName>
        <fullName evidence="3">Exosortase system-associated protein, TIGR04073 family</fullName>
    </recommendedName>
</protein>
<dbReference type="Proteomes" id="UP000178187">
    <property type="component" value="Unassembled WGS sequence"/>
</dbReference>
<sequence>MVIKQKSEESMRKIVGLILVCFCILTVSNLAFAARRTPAVQPVVEEKVAPVPASNKSYRLQMIEQLGRGAANVLYSPLEIPYRLKDDINRKDPFRGFVPGLIKGASWGIARAGIGVYEMGTFYMPHDKYIEDFDADWLYA</sequence>
<dbReference type="NCBIfam" id="TIGR04073">
    <property type="entry name" value="exo_TIGR04073"/>
    <property type="match status" value="1"/>
</dbReference>
<dbReference type="AlphaFoldDB" id="A0A1G1KWD0"/>
<dbReference type="InterPro" id="IPR023824">
    <property type="entry name" value="CHP04073_exosortase-affil"/>
</dbReference>
<gene>
    <name evidence="1" type="ORF">A3G33_08615</name>
</gene>
<organism evidence="1 2">
    <name type="scientific">Candidatus Danuiimicrobium aquiferis</name>
    <dbReference type="NCBI Taxonomy" id="1801832"/>
    <lineage>
        <taxon>Bacteria</taxon>
        <taxon>Pseudomonadati</taxon>
        <taxon>Candidatus Omnitrophota</taxon>
        <taxon>Candidatus Danuiimicrobium</taxon>
    </lineage>
</organism>
<evidence type="ECO:0000313" key="1">
    <source>
        <dbReference type="EMBL" id="OGW97227.1"/>
    </source>
</evidence>
<name>A0A1G1KWD0_9BACT</name>
<proteinExistence type="predicted"/>
<accession>A0A1G1KWD0</accession>
<comment type="caution">
    <text evidence="1">The sequence shown here is derived from an EMBL/GenBank/DDBJ whole genome shotgun (WGS) entry which is preliminary data.</text>
</comment>
<evidence type="ECO:0000313" key="2">
    <source>
        <dbReference type="Proteomes" id="UP000178187"/>
    </source>
</evidence>
<evidence type="ECO:0008006" key="3">
    <source>
        <dbReference type="Google" id="ProtNLM"/>
    </source>
</evidence>
<dbReference type="EMBL" id="MHFR01000043">
    <property type="protein sequence ID" value="OGW97227.1"/>
    <property type="molecule type" value="Genomic_DNA"/>
</dbReference>